<gene>
    <name evidence="2" type="ORF">LPTSP3_g06920</name>
</gene>
<organism evidence="2 3">
    <name type="scientific">Leptospira kobayashii</name>
    <dbReference type="NCBI Taxonomy" id="1917830"/>
    <lineage>
        <taxon>Bacteria</taxon>
        <taxon>Pseudomonadati</taxon>
        <taxon>Spirochaetota</taxon>
        <taxon>Spirochaetia</taxon>
        <taxon>Leptospirales</taxon>
        <taxon>Leptospiraceae</taxon>
        <taxon>Leptospira</taxon>
    </lineage>
</organism>
<feature type="signal peptide" evidence="1">
    <location>
        <begin position="1"/>
        <end position="20"/>
    </location>
</feature>
<dbReference type="SUPFAM" id="SSF48537">
    <property type="entry name" value="Phospholipase C/P1 nuclease"/>
    <property type="match status" value="1"/>
</dbReference>
<evidence type="ECO:0000313" key="2">
    <source>
        <dbReference type="EMBL" id="BDA77762.1"/>
    </source>
</evidence>
<dbReference type="RefSeq" id="WP_109020799.1">
    <property type="nucleotide sequence ID" value="NZ_AP025028.1"/>
</dbReference>
<sequence>MKSKTLIIFTVIIFSLPCFAWSNHAGLTYIILKNYWKKSPPANVKAESLANFLNKEKEGIKAVLTDADEYGAKLLPHCPKPDISLVFHPEGIKKKEDLVPAFFRALRVFPHHKPSLYIQSVLSPPQNIQSKELVNITTLKDKGRLVSEKFVALTEGANVSPLDVVATAVDEPDYDLDFYLFTDNDSEFGKIYGFGTQPFGDPRFEYSSQAPFHMGFFHESSLTLTVAGFLKRTYPEYRIYQFTKLAEYAFKTGHTYWGYRFSGWALHYIQDLTQPYHSSVLPRVGFGKRMGVQLLSIIGIDSPKANMVEYVVNRHSLIEEYQYNLVREILLNKKEDHPVYTALSVAPEKNLDAWKDFNYIRDVVSKEAYTTAEDADLEIEHLNIIKYESLYPIEHPLNGIIAKLLSNTSYHTRVYAKTFFRP</sequence>
<evidence type="ECO:0000313" key="3">
    <source>
        <dbReference type="Proteomes" id="UP000245263"/>
    </source>
</evidence>
<accession>A0ABN6K9Z3</accession>
<keyword evidence="1" id="KW-0732">Signal</keyword>
<reference evidence="2 3" key="1">
    <citation type="submission" date="2021-08" db="EMBL/GenBank/DDBJ databases">
        <title>Complete genome sequence of Leptospira kobayashii strain E30.</title>
        <authorList>
            <person name="Nakao R."/>
            <person name="Nakamura S."/>
            <person name="Masuzawa T."/>
            <person name="Koizumi N."/>
        </authorList>
    </citation>
    <scope>NUCLEOTIDE SEQUENCE [LARGE SCALE GENOMIC DNA]</scope>
    <source>
        <strain evidence="2 3">E30</strain>
    </source>
</reference>
<dbReference type="Proteomes" id="UP000245263">
    <property type="component" value="Chromosome 1"/>
</dbReference>
<evidence type="ECO:0008006" key="4">
    <source>
        <dbReference type="Google" id="ProtNLM"/>
    </source>
</evidence>
<dbReference type="EMBL" id="AP025028">
    <property type="protein sequence ID" value="BDA77762.1"/>
    <property type="molecule type" value="Genomic_DNA"/>
</dbReference>
<name>A0ABN6K9Z3_9LEPT</name>
<dbReference type="InterPro" id="IPR008947">
    <property type="entry name" value="PLipase_C/P1_nuclease_dom_sf"/>
</dbReference>
<feature type="chain" id="PRO_5046968650" description="Phospholipase" evidence="1">
    <location>
        <begin position="21"/>
        <end position="422"/>
    </location>
</feature>
<dbReference type="Gene3D" id="1.10.575.10">
    <property type="entry name" value="P1 Nuclease"/>
    <property type="match status" value="1"/>
</dbReference>
<protein>
    <recommendedName>
        <fullName evidence="4">Phospholipase</fullName>
    </recommendedName>
</protein>
<evidence type="ECO:0000256" key="1">
    <source>
        <dbReference type="SAM" id="SignalP"/>
    </source>
</evidence>
<keyword evidence="3" id="KW-1185">Reference proteome</keyword>
<proteinExistence type="predicted"/>